<organism evidence="1 2">
    <name type="scientific">Haoranjiania flava</name>
    <dbReference type="NCBI Taxonomy" id="1856322"/>
    <lineage>
        <taxon>Bacteria</taxon>
        <taxon>Pseudomonadati</taxon>
        <taxon>Bacteroidota</taxon>
        <taxon>Chitinophagia</taxon>
        <taxon>Chitinophagales</taxon>
        <taxon>Chitinophagaceae</taxon>
        <taxon>Haoranjiania</taxon>
    </lineage>
</organism>
<gene>
    <name evidence="1" type="ORF">OD355_08835</name>
</gene>
<dbReference type="SUPFAM" id="SSF158446">
    <property type="entry name" value="IVS-encoded protein-like"/>
    <property type="match status" value="1"/>
</dbReference>
<dbReference type="AlphaFoldDB" id="A0AAE3LKI9"/>
<dbReference type="NCBIfam" id="TIGR02436">
    <property type="entry name" value="four helix bundle protein"/>
    <property type="match status" value="1"/>
</dbReference>
<dbReference type="EMBL" id="JAOTPL010000011">
    <property type="protein sequence ID" value="MCU7694618.1"/>
    <property type="molecule type" value="Genomic_DNA"/>
</dbReference>
<keyword evidence="2" id="KW-1185">Reference proteome</keyword>
<protein>
    <submittedName>
        <fullName evidence="1">Four helix bundle protein</fullName>
    </submittedName>
</protein>
<proteinExistence type="predicted"/>
<dbReference type="InterPro" id="IPR012657">
    <property type="entry name" value="23S_rRNA-intervening_sequence"/>
</dbReference>
<dbReference type="CDD" id="cd16377">
    <property type="entry name" value="23S_rRNA_IVP_like"/>
    <property type="match status" value="1"/>
</dbReference>
<reference evidence="1" key="1">
    <citation type="submission" date="2022-10" db="EMBL/GenBank/DDBJ databases">
        <authorList>
            <person name="Kim H.S."/>
            <person name="Kim J.-S."/>
            <person name="Suh M.K."/>
            <person name="Eom M.K."/>
            <person name="Lee J.-S."/>
        </authorList>
    </citation>
    <scope>NUCLEOTIDE SEQUENCE</scope>
    <source>
        <strain evidence="1">LIP-5</strain>
    </source>
</reference>
<name>A0AAE3LKI9_9BACT</name>
<comment type="caution">
    <text evidence="1">The sequence shown here is derived from an EMBL/GenBank/DDBJ whole genome shotgun (WGS) entry which is preliminary data.</text>
</comment>
<dbReference type="PANTHER" id="PTHR38471:SF2">
    <property type="entry name" value="FOUR HELIX BUNDLE PROTEIN"/>
    <property type="match status" value="1"/>
</dbReference>
<dbReference type="InterPro" id="IPR036583">
    <property type="entry name" value="23S_rRNA_IVS_sf"/>
</dbReference>
<dbReference type="Proteomes" id="UP001209317">
    <property type="component" value="Unassembled WGS sequence"/>
</dbReference>
<evidence type="ECO:0000313" key="1">
    <source>
        <dbReference type="EMBL" id="MCU7694618.1"/>
    </source>
</evidence>
<dbReference type="Pfam" id="PF05635">
    <property type="entry name" value="23S_rRNA_IVP"/>
    <property type="match status" value="1"/>
</dbReference>
<sequence>MRTHKDLEVWKKSVELVTSIYKLTSNFPREEMFGLTNQIRRSAVSVPSNIAEGAARQSAKEFVHFLSISLGSQQELETQLLISKNLTFMTETEYLNIICEVETVGKLLNGLIKSIKTKEL</sequence>
<dbReference type="RefSeq" id="WP_263038104.1">
    <property type="nucleotide sequence ID" value="NZ_JAOTPL010000011.1"/>
</dbReference>
<accession>A0AAE3LKI9</accession>
<dbReference type="Gene3D" id="1.20.1440.60">
    <property type="entry name" value="23S rRNA-intervening sequence"/>
    <property type="match status" value="1"/>
</dbReference>
<dbReference type="NCBIfam" id="NF008911">
    <property type="entry name" value="PRK12275.1-2"/>
    <property type="match status" value="1"/>
</dbReference>
<evidence type="ECO:0000313" key="2">
    <source>
        <dbReference type="Proteomes" id="UP001209317"/>
    </source>
</evidence>
<dbReference type="PANTHER" id="PTHR38471">
    <property type="entry name" value="FOUR HELIX BUNDLE PROTEIN"/>
    <property type="match status" value="1"/>
</dbReference>